<dbReference type="PANTHER" id="PTHR43463:SF1">
    <property type="entry name" value="NICOTINATE-NUCLEOTIDE--DIMETHYLBENZIMIDAZOLE PHOSPHORIBOSYLTRANSFERASE"/>
    <property type="match status" value="1"/>
</dbReference>
<dbReference type="SUPFAM" id="SSF52733">
    <property type="entry name" value="Nicotinate mononucleotide:5,6-dimethylbenzimidazole phosphoribosyltransferase (CobT)"/>
    <property type="match status" value="1"/>
</dbReference>
<dbReference type="InParanoid" id="S0ESA5"/>
<dbReference type="InterPro" id="IPR017846">
    <property type="entry name" value="Nict_dMeBzImd_PRibTrfase_bact"/>
</dbReference>
<dbReference type="InterPro" id="IPR003200">
    <property type="entry name" value="Nict_dMeBzImd_PRibTrfase"/>
</dbReference>
<dbReference type="EMBL" id="HF951689">
    <property type="protein sequence ID" value="CCW33994.1"/>
    <property type="molecule type" value="Genomic_DNA"/>
</dbReference>
<keyword evidence="8 11" id="KW-0808">Transferase</keyword>
<dbReference type="HAMAP" id="MF_00230">
    <property type="entry name" value="CobT"/>
    <property type="match status" value="1"/>
</dbReference>
<dbReference type="Gene3D" id="1.10.1610.10">
    <property type="match status" value="1"/>
</dbReference>
<dbReference type="HOGENOM" id="CLU_002982_0_0_0"/>
<dbReference type="GO" id="GO:0009236">
    <property type="term" value="P:cobalamin biosynthetic process"/>
    <property type="evidence" value="ECO:0007669"/>
    <property type="project" value="UniProtKB-UniRule"/>
</dbReference>
<keyword evidence="7 11" id="KW-0328">Glycosyltransferase</keyword>
<evidence type="ECO:0000313" key="13">
    <source>
        <dbReference type="Proteomes" id="UP000014227"/>
    </source>
</evidence>
<evidence type="ECO:0000256" key="10">
    <source>
        <dbReference type="ARBA" id="ARBA00047340"/>
    </source>
</evidence>
<evidence type="ECO:0000256" key="9">
    <source>
        <dbReference type="ARBA" id="ARBA00030686"/>
    </source>
</evidence>
<dbReference type="KEGG" id="ccz:CCALI_00156"/>
<dbReference type="Pfam" id="PF02277">
    <property type="entry name" value="DBI_PRT"/>
    <property type="match status" value="1"/>
</dbReference>
<dbReference type="PATRIC" id="fig|1303518.3.peg.158"/>
<comment type="catalytic activity">
    <reaction evidence="10 11">
        <text>5,6-dimethylbenzimidazole + nicotinate beta-D-ribonucleotide = alpha-ribazole 5'-phosphate + nicotinate + H(+)</text>
        <dbReference type="Rhea" id="RHEA:11196"/>
        <dbReference type="ChEBI" id="CHEBI:15378"/>
        <dbReference type="ChEBI" id="CHEBI:15890"/>
        <dbReference type="ChEBI" id="CHEBI:32544"/>
        <dbReference type="ChEBI" id="CHEBI:57502"/>
        <dbReference type="ChEBI" id="CHEBI:57918"/>
        <dbReference type="EC" id="2.4.2.21"/>
    </reaction>
</comment>
<accession>S0ESA5</accession>
<evidence type="ECO:0000256" key="11">
    <source>
        <dbReference type="HAMAP-Rule" id="MF_00230"/>
    </source>
</evidence>
<evidence type="ECO:0000256" key="4">
    <source>
        <dbReference type="ARBA" id="ARBA00011991"/>
    </source>
</evidence>
<organism evidence="12 13">
    <name type="scientific">Chthonomonas calidirosea (strain DSM 23976 / ICMP 18418 / T49)</name>
    <dbReference type="NCBI Taxonomy" id="1303518"/>
    <lineage>
        <taxon>Bacteria</taxon>
        <taxon>Bacillati</taxon>
        <taxon>Armatimonadota</taxon>
        <taxon>Chthonomonadia</taxon>
        <taxon>Chthonomonadales</taxon>
        <taxon>Chthonomonadaceae</taxon>
        <taxon>Chthonomonas</taxon>
    </lineage>
</organism>
<dbReference type="PANTHER" id="PTHR43463">
    <property type="entry name" value="NICOTINATE-NUCLEOTIDE--DIMETHYLBENZIMIDAZOLE PHOSPHORIBOSYLTRANSFERASE"/>
    <property type="match status" value="1"/>
</dbReference>
<dbReference type="Gene3D" id="3.40.50.10210">
    <property type="match status" value="1"/>
</dbReference>
<dbReference type="STRING" id="454171.CP488_01001"/>
<dbReference type="AlphaFoldDB" id="S0ESA5"/>
<gene>
    <name evidence="11" type="primary">cobT</name>
    <name evidence="12" type="ORF">CCALI_00156</name>
</gene>
<dbReference type="RefSeq" id="WP_016481558.1">
    <property type="nucleotide sequence ID" value="NC_021487.1"/>
</dbReference>
<evidence type="ECO:0000256" key="6">
    <source>
        <dbReference type="ARBA" id="ARBA00022573"/>
    </source>
</evidence>
<evidence type="ECO:0000256" key="3">
    <source>
        <dbReference type="ARBA" id="ARBA00007110"/>
    </source>
</evidence>
<comment type="function">
    <text evidence="1 11">Catalyzes the synthesis of alpha-ribazole-5'-phosphate from nicotinate mononucleotide (NAMN) and 5,6-dimethylbenzimidazole (DMB).</text>
</comment>
<dbReference type="FunFam" id="3.40.50.10210:FF:000001">
    <property type="entry name" value="Nicotinate-nucleotide--dimethylbenzimidazole phosphoribosyltransferase"/>
    <property type="match status" value="1"/>
</dbReference>
<feature type="active site" description="Proton acceptor" evidence="11">
    <location>
        <position position="313"/>
    </location>
</feature>
<proteinExistence type="inferred from homology"/>
<sequence>MELKLPEIPELSRQHRLAAQEQLDRKTKPVGSLGRLEELAVQLCAIQHKVPPDTARKRILVFAADHGITEEKVSAYPREVTAQMLANFAAGGAAINVLARLMGGELFVVDVGVAAEPVVGVKNRKVRWGTRNFAHEPAMTVEETLQALNVGIELAFEAAEDEVDILCLGEMGIGNTTAAAALLCLLTEAREEQVVGRGTGLTDAQLEHKRAIVARAVARHREWVKTPFEALCAVGGLEIAALVGSMIGAAASKIPVIVDGFIVTVAALVAYHLTPKARDALIFAHRSEELGHRYALELLEANPLLDLGMRLGEGSGAALASFLVEAAGRILREMATFAEAGVSEREEQDVT</sequence>
<evidence type="ECO:0000256" key="1">
    <source>
        <dbReference type="ARBA" id="ARBA00002197"/>
    </source>
</evidence>
<evidence type="ECO:0000313" key="12">
    <source>
        <dbReference type="EMBL" id="CCW33994.1"/>
    </source>
</evidence>
<dbReference type="EC" id="2.4.2.21" evidence="4 11"/>
<dbReference type="InterPro" id="IPR023195">
    <property type="entry name" value="Nict_dMeBzImd_PRibTrfase_N"/>
</dbReference>
<dbReference type="eggNOG" id="COG2038">
    <property type="taxonomic scope" value="Bacteria"/>
</dbReference>
<reference evidence="13" key="1">
    <citation type="submission" date="2013-03" db="EMBL/GenBank/DDBJ databases">
        <title>Genome sequence of Chthonomonas calidirosea, the first sequenced genome from the Armatimonadetes phylum (formally candidate division OP10).</title>
        <authorList>
            <person name="Lee K.C.Y."/>
            <person name="Morgan X.C."/>
            <person name="Dunfield P.F."/>
            <person name="Tamas I."/>
            <person name="Houghton K.M."/>
            <person name="Vyssotski M."/>
            <person name="Ryan J.L.J."/>
            <person name="Lagutin K."/>
            <person name="McDonald I.R."/>
            <person name="Stott M.B."/>
        </authorList>
    </citation>
    <scope>NUCLEOTIDE SEQUENCE [LARGE SCALE GENOMIC DNA]</scope>
    <source>
        <strain evidence="13">DSM 23976 / ICMP 18418 / T49</strain>
    </source>
</reference>
<evidence type="ECO:0000256" key="8">
    <source>
        <dbReference type="ARBA" id="ARBA00022679"/>
    </source>
</evidence>
<dbReference type="CDD" id="cd02439">
    <property type="entry name" value="DMB-PRT_CobT"/>
    <property type="match status" value="1"/>
</dbReference>
<comment type="similarity">
    <text evidence="3 11">Belongs to the CobT family.</text>
</comment>
<dbReference type="UniPathway" id="UPA00061">
    <property type="reaction ID" value="UER00516"/>
</dbReference>
<name>S0ESA5_CHTCT</name>
<comment type="pathway">
    <text evidence="2 11">Nucleoside biosynthesis; alpha-ribazole biosynthesis; alpha-ribazole from 5,6-dimethylbenzimidazole: step 1/2.</text>
</comment>
<evidence type="ECO:0000256" key="2">
    <source>
        <dbReference type="ARBA" id="ARBA00005049"/>
    </source>
</evidence>
<dbReference type="Proteomes" id="UP000014227">
    <property type="component" value="Chromosome I"/>
</dbReference>
<evidence type="ECO:0000256" key="5">
    <source>
        <dbReference type="ARBA" id="ARBA00015486"/>
    </source>
</evidence>
<dbReference type="NCBIfam" id="TIGR03160">
    <property type="entry name" value="cobT_DBIPRT"/>
    <property type="match status" value="1"/>
</dbReference>
<dbReference type="GO" id="GO:0008939">
    <property type="term" value="F:nicotinate-nucleotide-dimethylbenzimidazole phosphoribosyltransferase activity"/>
    <property type="evidence" value="ECO:0007669"/>
    <property type="project" value="UniProtKB-UniRule"/>
</dbReference>
<dbReference type="NCBIfam" id="NF000996">
    <property type="entry name" value="PRK00105.1"/>
    <property type="match status" value="1"/>
</dbReference>
<evidence type="ECO:0000256" key="7">
    <source>
        <dbReference type="ARBA" id="ARBA00022676"/>
    </source>
</evidence>
<keyword evidence="6 11" id="KW-0169">Cobalamin biosynthesis</keyword>
<protein>
    <recommendedName>
        <fullName evidence="5 11">Nicotinate-nucleotide--dimethylbenzimidazole phosphoribosyltransferase</fullName>
        <shortName evidence="11">NN:DBI PRT</shortName>
        <ecNumber evidence="4 11">2.4.2.21</ecNumber>
    </recommendedName>
    <alternativeName>
        <fullName evidence="9 11">N(1)-alpha-phosphoribosyltransferase</fullName>
    </alternativeName>
</protein>
<dbReference type="InterPro" id="IPR036087">
    <property type="entry name" value="Nict_dMeBzImd_PRibTrfase_sf"/>
</dbReference>
<keyword evidence="13" id="KW-1185">Reference proteome</keyword>